<keyword evidence="2" id="KW-0808">Transferase</keyword>
<comment type="caution">
    <text evidence="2">The sequence shown here is derived from an EMBL/GenBank/DDBJ whole genome shotgun (WGS) entry which is preliminary data.</text>
</comment>
<dbReference type="SUPFAM" id="SSF53335">
    <property type="entry name" value="S-adenosyl-L-methionine-dependent methyltransferases"/>
    <property type="match status" value="1"/>
</dbReference>
<gene>
    <name evidence="2" type="ORF">JKG68_28260</name>
</gene>
<dbReference type="Pfam" id="PF05050">
    <property type="entry name" value="Methyltransf_21"/>
    <property type="match status" value="1"/>
</dbReference>
<name>A0A937D0J5_9HYPH</name>
<dbReference type="Gene3D" id="3.40.50.150">
    <property type="entry name" value="Vaccinia Virus protein VP39"/>
    <property type="match status" value="1"/>
</dbReference>
<feature type="domain" description="Methyltransferase FkbM" evidence="1">
    <location>
        <begin position="6"/>
        <end position="160"/>
    </location>
</feature>
<dbReference type="GO" id="GO:0008168">
    <property type="term" value="F:methyltransferase activity"/>
    <property type="evidence" value="ECO:0007669"/>
    <property type="project" value="UniProtKB-KW"/>
</dbReference>
<keyword evidence="3" id="KW-1185">Reference proteome</keyword>
<dbReference type="RefSeq" id="WP_202065327.1">
    <property type="nucleotide sequence ID" value="NZ_JAEQMY010000114.1"/>
</dbReference>
<reference evidence="2" key="1">
    <citation type="submission" date="2021-01" db="EMBL/GenBank/DDBJ databases">
        <title>Microvirga sp.</title>
        <authorList>
            <person name="Kim M.K."/>
        </authorList>
    </citation>
    <scope>NUCLEOTIDE SEQUENCE</scope>
    <source>
        <strain evidence="2">5420S-16</strain>
    </source>
</reference>
<sequence length="262" mass="29846">MQLIYDVGVHDGTDTAYYLRCGYKVIGIEANPEICSDLNSKFLTEIKDGRLKILNIGIAATQGTMDFWICDSNSEWSSFKRETASRNGSRHHSIPIQCTTLAEVINTHGVPFYCKIDIEGNDGIALNSLSSVKKLPEYISVEMSYSRGGNYIQNLLELGYNRFKIIDQQSRSQPFLPVDYLKAMLPRPAPRIIRRMDTAFRGVDRDGDWRFSHGSSGPFAEKTPGNWKTAKQVLVDWKRLQNINERFKRRGLGDWYDIHAAQ</sequence>
<dbReference type="NCBIfam" id="TIGR01444">
    <property type="entry name" value="fkbM_fam"/>
    <property type="match status" value="1"/>
</dbReference>
<dbReference type="Proteomes" id="UP000605848">
    <property type="component" value="Unassembled WGS sequence"/>
</dbReference>
<dbReference type="AlphaFoldDB" id="A0A937D0J5"/>
<dbReference type="GO" id="GO:0032259">
    <property type="term" value="P:methylation"/>
    <property type="evidence" value="ECO:0007669"/>
    <property type="project" value="UniProtKB-KW"/>
</dbReference>
<accession>A0A937D0J5</accession>
<evidence type="ECO:0000313" key="3">
    <source>
        <dbReference type="Proteomes" id="UP000605848"/>
    </source>
</evidence>
<dbReference type="EMBL" id="JAEQMY010000114">
    <property type="protein sequence ID" value="MBL0407804.1"/>
    <property type="molecule type" value="Genomic_DNA"/>
</dbReference>
<proteinExistence type="predicted"/>
<keyword evidence="2" id="KW-0489">Methyltransferase</keyword>
<evidence type="ECO:0000259" key="1">
    <source>
        <dbReference type="Pfam" id="PF05050"/>
    </source>
</evidence>
<organism evidence="2 3">
    <name type="scientific">Microvirga aerilata</name>
    <dbReference type="NCBI Taxonomy" id="670292"/>
    <lineage>
        <taxon>Bacteria</taxon>
        <taxon>Pseudomonadati</taxon>
        <taxon>Pseudomonadota</taxon>
        <taxon>Alphaproteobacteria</taxon>
        <taxon>Hyphomicrobiales</taxon>
        <taxon>Methylobacteriaceae</taxon>
        <taxon>Microvirga</taxon>
    </lineage>
</organism>
<protein>
    <submittedName>
        <fullName evidence="2">FkbM family methyltransferase</fullName>
    </submittedName>
</protein>
<dbReference type="InterPro" id="IPR029063">
    <property type="entry name" value="SAM-dependent_MTases_sf"/>
</dbReference>
<evidence type="ECO:0000313" key="2">
    <source>
        <dbReference type="EMBL" id="MBL0407804.1"/>
    </source>
</evidence>
<dbReference type="InterPro" id="IPR006342">
    <property type="entry name" value="FkbM_mtfrase"/>
</dbReference>